<dbReference type="InterPro" id="IPR030802">
    <property type="entry name" value="Permease_MalE"/>
</dbReference>
<dbReference type="RefSeq" id="WP_048709557.1">
    <property type="nucleotide sequence ID" value="NZ_CP014646.1"/>
</dbReference>
<dbReference type="PANTHER" id="PTHR30188:SF3">
    <property type="entry name" value="ABC TRANSPORTER PERMEASE"/>
    <property type="match status" value="1"/>
</dbReference>
<dbReference type="EMBL" id="CP014646">
    <property type="protein sequence ID" value="AMO36271.1"/>
    <property type="molecule type" value="Genomic_DNA"/>
</dbReference>
<keyword evidence="1" id="KW-0472">Membrane</keyword>
<evidence type="ECO:0000313" key="2">
    <source>
        <dbReference type="EMBL" id="AMO36271.1"/>
    </source>
</evidence>
<dbReference type="STRING" id="1134435.AC731_004560"/>
<feature type="transmembrane region" description="Helical" evidence="1">
    <location>
        <begin position="259"/>
        <end position="285"/>
    </location>
</feature>
<feature type="transmembrane region" description="Helical" evidence="1">
    <location>
        <begin position="197"/>
        <end position="220"/>
    </location>
</feature>
<sequence>MSRDQPTAARVELAPERREARVTGDWTIRSLTASIGELREGLALVPADAAWNLSALGRLDSFGATLLWRAWQGRWPERLELDPAHRAIIERIARSAERPIPAAPGFGAEDAFVTFGRVLIAFTGHLLDFAALLGRLGLDLVHLLRNPREWPLLEISANVFKVGVKAMPVTALVGFLIGVVLSYLSALQLKIFGADAFIVNILGLGIIRELGPVLVSVLVAGRSGSAMTAQLGVMRVTEEIDALAAMGVSRSLRLVLPKVIALTLAMPLLVLWTSSVALIGGWVSALVELDISFHFFITALPDAVPIANVYIGLAKGAVFGLLIALIACHFGLRVQPNTESLSSHTTASVVAAITVVILADAVFAIATRSIGIPG</sequence>
<feature type="transmembrane region" description="Helical" evidence="1">
    <location>
        <begin position="318"/>
        <end position="335"/>
    </location>
</feature>
<protein>
    <submittedName>
        <fullName evidence="2">ABC transporter permease</fullName>
    </submittedName>
</protein>
<gene>
    <name evidence="2" type="ORF">AC731_004560</name>
</gene>
<dbReference type="GO" id="GO:0043190">
    <property type="term" value="C:ATP-binding cassette (ABC) transporter complex"/>
    <property type="evidence" value="ECO:0007669"/>
    <property type="project" value="InterPro"/>
</dbReference>
<dbReference type="PANTHER" id="PTHR30188">
    <property type="entry name" value="ABC TRANSPORTER PERMEASE PROTEIN-RELATED"/>
    <property type="match status" value="1"/>
</dbReference>
<proteinExistence type="predicted"/>
<name>A0A127K2T2_9RHOO</name>
<organism evidence="2 3">
    <name type="scientific">Thauera humireducens</name>
    <dbReference type="NCBI Taxonomy" id="1134435"/>
    <lineage>
        <taxon>Bacteria</taxon>
        <taxon>Pseudomonadati</taxon>
        <taxon>Pseudomonadota</taxon>
        <taxon>Betaproteobacteria</taxon>
        <taxon>Rhodocyclales</taxon>
        <taxon>Zoogloeaceae</taxon>
        <taxon>Thauera</taxon>
    </lineage>
</organism>
<dbReference type="Pfam" id="PF02405">
    <property type="entry name" value="MlaE"/>
    <property type="match status" value="1"/>
</dbReference>
<keyword evidence="1" id="KW-1133">Transmembrane helix</keyword>
<feature type="transmembrane region" description="Helical" evidence="1">
    <location>
        <begin position="291"/>
        <end position="311"/>
    </location>
</feature>
<feature type="transmembrane region" description="Helical" evidence="1">
    <location>
        <begin position="347"/>
        <end position="366"/>
    </location>
</feature>
<dbReference type="Proteomes" id="UP000036902">
    <property type="component" value="Chromosome"/>
</dbReference>
<dbReference type="KEGG" id="thu:AC731_004560"/>
<accession>A0A127K2T2</accession>
<evidence type="ECO:0000256" key="1">
    <source>
        <dbReference type="SAM" id="Phobius"/>
    </source>
</evidence>
<evidence type="ECO:0000313" key="3">
    <source>
        <dbReference type="Proteomes" id="UP000036902"/>
    </source>
</evidence>
<keyword evidence="3" id="KW-1185">Reference proteome</keyword>
<feature type="transmembrane region" description="Helical" evidence="1">
    <location>
        <begin position="166"/>
        <end position="185"/>
    </location>
</feature>
<reference evidence="3" key="1">
    <citation type="submission" date="2016-03" db="EMBL/GenBank/DDBJ databases">
        <authorList>
            <person name="Ma C."/>
            <person name="Zhou S."/>
            <person name="Yang G."/>
        </authorList>
    </citation>
    <scope>NUCLEOTIDE SEQUENCE [LARGE SCALE GENOMIC DNA]</scope>
    <source>
        <strain evidence="3">SgZ-1</strain>
    </source>
</reference>
<keyword evidence="1" id="KW-0812">Transmembrane</keyword>
<dbReference type="GO" id="GO:0005548">
    <property type="term" value="F:phospholipid transporter activity"/>
    <property type="evidence" value="ECO:0007669"/>
    <property type="project" value="TreeGrafter"/>
</dbReference>
<dbReference type="AlphaFoldDB" id="A0A127K2T2"/>